<dbReference type="AlphaFoldDB" id="A3BC37"/>
<proteinExistence type="predicted"/>
<reference evidence="5" key="2">
    <citation type="submission" date="2008-12" db="EMBL/GenBank/DDBJ databases">
        <title>Improved gene annotation of the rice (Oryza sativa) genomes.</title>
        <authorList>
            <person name="Wang J."/>
            <person name="Li R."/>
            <person name="Fan W."/>
            <person name="Huang Q."/>
            <person name="Zhang J."/>
            <person name="Zhou Y."/>
            <person name="Hu Y."/>
            <person name="Zi S."/>
            <person name="Li J."/>
            <person name="Ni P."/>
            <person name="Zheng H."/>
            <person name="Zhang Y."/>
            <person name="Zhao M."/>
            <person name="Hao Q."/>
            <person name="McDermott J."/>
            <person name="Samudrala R."/>
            <person name="Kristiansen K."/>
            <person name="Wong G.K.-S."/>
        </authorList>
    </citation>
    <scope>NUCLEOTIDE SEQUENCE</scope>
</reference>
<dbReference type="InterPro" id="IPR015943">
    <property type="entry name" value="WD40/YVTN_repeat-like_dom_sf"/>
</dbReference>
<feature type="repeat" description="WD" evidence="4">
    <location>
        <begin position="221"/>
        <end position="245"/>
    </location>
</feature>
<gene>
    <name evidence="5" type="ORF">OsJ_21467</name>
</gene>
<evidence type="ECO:0000256" key="2">
    <source>
        <dbReference type="ARBA" id="ARBA00022574"/>
    </source>
</evidence>
<accession>A3BC37</accession>
<dbReference type="Proteomes" id="UP000007752">
    <property type="component" value="Chromosome 6"/>
</dbReference>
<protein>
    <submittedName>
        <fullName evidence="5">Uncharacterized protein</fullName>
    </submittedName>
</protein>
<organism evidence="5">
    <name type="scientific">Oryza sativa subsp. japonica</name>
    <name type="common">Rice</name>
    <dbReference type="NCBI Taxonomy" id="39947"/>
    <lineage>
        <taxon>Eukaryota</taxon>
        <taxon>Viridiplantae</taxon>
        <taxon>Streptophyta</taxon>
        <taxon>Embryophyta</taxon>
        <taxon>Tracheophyta</taxon>
        <taxon>Spermatophyta</taxon>
        <taxon>Magnoliopsida</taxon>
        <taxon>Liliopsida</taxon>
        <taxon>Poales</taxon>
        <taxon>Poaceae</taxon>
        <taxon>BOP clade</taxon>
        <taxon>Oryzoideae</taxon>
        <taxon>Oryzeae</taxon>
        <taxon>Oryzinae</taxon>
        <taxon>Oryza</taxon>
        <taxon>Oryza sativa</taxon>
    </lineage>
</organism>
<dbReference type="GO" id="GO:0006364">
    <property type="term" value="P:rRNA processing"/>
    <property type="evidence" value="ECO:0007669"/>
    <property type="project" value="InterPro"/>
</dbReference>
<dbReference type="Gene3D" id="2.130.10.10">
    <property type="entry name" value="YVTN repeat-like/Quinoprotein amine dehydrogenase"/>
    <property type="match status" value="2"/>
</dbReference>
<dbReference type="InterPro" id="IPR019775">
    <property type="entry name" value="WD40_repeat_CS"/>
</dbReference>
<dbReference type="PROSITE" id="PS50082">
    <property type="entry name" value="WD_REPEATS_2"/>
    <property type="match status" value="1"/>
</dbReference>
<dbReference type="SUPFAM" id="SSF50978">
    <property type="entry name" value="WD40 repeat-like"/>
    <property type="match status" value="1"/>
</dbReference>
<keyword evidence="1" id="KW-0597">Phosphoprotein</keyword>
<keyword evidence="3" id="KW-0677">Repeat</keyword>
<dbReference type="PROSITE" id="PS00678">
    <property type="entry name" value="WD_REPEATS_1"/>
    <property type="match status" value="1"/>
</dbReference>
<dbReference type="PANTHER" id="PTHR14091">
    <property type="entry name" value="PERIODIC TRYPTOPHAN PROTEIN 1"/>
    <property type="match status" value="1"/>
</dbReference>
<dbReference type="EMBL" id="CM000143">
    <property type="protein sequence ID" value="EAZ37126.1"/>
    <property type="molecule type" value="Genomic_DNA"/>
</dbReference>
<dbReference type="InterPro" id="IPR001680">
    <property type="entry name" value="WD40_rpt"/>
</dbReference>
<keyword evidence="2 4" id="KW-0853">WD repeat</keyword>
<dbReference type="InterPro" id="IPR036322">
    <property type="entry name" value="WD40_repeat_dom_sf"/>
</dbReference>
<dbReference type="InterPro" id="IPR044285">
    <property type="entry name" value="PWP1"/>
</dbReference>
<evidence type="ECO:0000256" key="4">
    <source>
        <dbReference type="PROSITE-ProRule" id="PRU00221"/>
    </source>
</evidence>
<evidence type="ECO:0000256" key="3">
    <source>
        <dbReference type="ARBA" id="ARBA00022737"/>
    </source>
</evidence>
<dbReference type="PANTHER" id="PTHR14091:SF0">
    <property type="entry name" value="PERIODIC TRYPTOPHAN PROTEIN 1 HOMOLOG"/>
    <property type="match status" value="1"/>
</dbReference>
<reference evidence="5" key="1">
    <citation type="journal article" date="2005" name="PLoS Biol.">
        <title>The genomes of Oryza sativa: a history of duplications.</title>
        <authorList>
            <person name="Yu J."/>
            <person name="Wang J."/>
            <person name="Lin W."/>
            <person name="Li S."/>
            <person name="Li H."/>
            <person name="Zhou J."/>
            <person name="Ni P."/>
            <person name="Dong W."/>
            <person name="Hu S."/>
            <person name="Zeng C."/>
            <person name="Zhang J."/>
            <person name="Zhang Y."/>
            <person name="Li R."/>
            <person name="Xu Z."/>
            <person name="Li S."/>
            <person name="Li X."/>
            <person name="Zheng H."/>
            <person name="Cong L."/>
            <person name="Lin L."/>
            <person name="Yin J."/>
            <person name="Geng J."/>
            <person name="Li G."/>
            <person name="Shi J."/>
            <person name="Liu J."/>
            <person name="Lv H."/>
            <person name="Li J."/>
            <person name="Wang J."/>
            <person name="Deng Y."/>
            <person name="Ran L."/>
            <person name="Shi X."/>
            <person name="Wang X."/>
            <person name="Wu Q."/>
            <person name="Li C."/>
            <person name="Ren X."/>
            <person name="Wang J."/>
            <person name="Wang X."/>
            <person name="Li D."/>
            <person name="Liu D."/>
            <person name="Zhang X."/>
            <person name="Ji Z."/>
            <person name="Zhao W."/>
            <person name="Sun Y."/>
            <person name="Zhang Z."/>
            <person name="Bao J."/>
            <person name="Han Y."/>
            <person name="Dong L."/>
            <person name="Ji J."/>
            <person name="Chen P."/>
            <person name="Wu S."/>
            <person name="Liu J."/>
            <person name="Xiao Y."/>
            <person name="Bu D."/>
            <person name="Tan J."/>
            <person name="Yang L."/>
            <person name="Ye C."/>
            <person name="Zhang J."/>
            <person name="Xu J."/>
            <person name="Zhou Y."/>
            <person name="Yu Y."/>
            <person name="Zhang B."/>
            <person name="Zhuang S."/>
            <person name="Wei H."/>
            <person name="Liu B."/>
            <person name="Lei M."/>
            <person name="Yu H."/>
            <person name="Li Y."/>
            <person name="Xu H."/>
            <person name="Wei S."/>
            <person name="He X."/>
            <person name="Fang L."/>
            <person name="Zhang Z."/>
            <person name="Zhang Y."/>
            <person name="Huang X."/>
            <person name="Su Z."/>
            <person name="Tong W."/>
            <person name="Li J."/>
            <person name="Tong Z."/>
            <person name="Li S."/>
            <person name="Ye J."/>
            <person name="Wang L."/>
            <person name="Fang L."/>
            <person name="Lei T."/>
            <person name="Chen C."/>
            <person name="Chen H."/>
            <person name="Xu Z."/>
            <person name="Li H."/>
            <person name="Huang H."/>
            <person name="Zhang F."/>
            <person name="Xu H."/>
            <person name="Li N."/>
            <person name="Zhao C."/>
            <person name="Li S."/>
            <person name="Dong L."/>
            <person name="Huang Y."/>
            <person name="Li L."/>
            <person name="Xi Y."/>
            <person name="Qi Q."/>
            <person name="Li W."/>
            <person name="Zhang B."/>
            <person name="Hu W."/>
            <person name="Zhang Y."/>
            <person name="Tian X."/>
            <person name="Jiao Y."/>
            <person name="Liang X."/>
            <person name="Jin J."/>
            <person name="Gao L."/>
            <person name="Zheng W."/>
            <person name="Hao B."/>
            <person name="Liu S."/>
            <person name="Wang W."/>
            <person name="Yuan L."/>
            <person name="Cao M."/>
            <person name="McDermott J."/>
            <person name="Samudrala R."/>
            <person name="Wang J."/>
            <person name="Wong G.K."/>
            <person name="Yang H."/>
        </authorList>
    </citation>
    <scope>NUCLEOTIDE SEQUENCE [LARGE SCALE GENOMIC DNA]</scope>
</reference>
<dbReference type="SMART" id="SM00320">
    <property type="entry name" value="WD40"/>
    <property type="match status" value="2"/>
</dbReference>
<dbReference type="Pfam" id="PF00400">
    <property type="entry name" value="WD40"/>
    <property type="match status" value="2"/>
</dbReference>
<evidence type="ECO:0000313" key="5">
    <source>
        <dbReference type="EMBL" id="EAZ37126.1"/>
    </source>
</evidence>
<evidence type="ECO:0000256" key="1">
    <source>
        <dbReference type="ARBA" id="ARBA00022553"/>
    </source>
</evidence>
<sequence>MAASELGIRSCSLEDLDGMSGSRKTHSSWTTSCTVQHSGYGLQVKSDAPKQLSNATITTMDRFCFEMALKELLYEEIDTDDDGMDDIDGAQEEDEVALQSDDCSVDYIADGLRELDMENYDDEDGVIKDLCSGSSDLYYPSNDMDPYLKNKNNGLVSILEEMEDGHPYLYPYDEIVLLGIPLCVPWSDCGLMDGQKDEKIQDWKPETLYLIGIDWNKEYTNILASASADKTVKIWDVAAGKCVTTLEHHDAKVKLWDISSNQPSVIASLNPKVGAIFSISFSKDNPFLLAVGGQKGNLKVWNTLTEPLVANKIGKHGSS</sequence>
<name>A3BC37_ORYSJ</name>